<evidence type="ECO:0000256" key="2">
    <source>
        <dbReference type="SAM" id="Phobius"/>
    </source>
</evidence>
<dbReference type="EMBL" id="JABBFX010000002">
    <property type="protein sequence ID" value="NML45963.1"/>
    <property type="molecule type" value="Genomic_DNA"/>
</dbReference>
<dbReference type="Proteomes" id="UP000541185">
    <property type="component" value="Unassembled WGS sequence"/>
</dbReference>
<evidence type="ECO:0000313" key="4">
    <source>
        <dbReference type="Proteomes" id="UP000541185"/>
    </source>
</evidence>
<organism evidence="3 4">
    <name type="scientific">Ramlibacter agri</name>
    <dbReference type="NCBI Taxonomy" id="2728837"/>
    <lineage>
        <taxon>Bacteria</taxon>
        <taxon>Pseudomonadati</taxon>
        <taxon>Pseudomonadota</taxon>
        <taxon>Betaproteobacteria</taxon>
        <taxon>Burkholderiales</taxon>
        <taxon>Comamonadaceae</taxon>
        <taxon>Ramlibacter</taxon>
    </lineage>
</organism>
<proteinExistence type="predicted"/>
<evidence type="ECO:0000256" key="1">
    <source>
        <dbReference type="SAM" id="MobiDB-lite"/>
    </source>
</evidence>
<keyword evidence="2" id="KW-1133">Transmembrane helix</keyword>
<name>A0A848HBU1_9BURK</name>
<feature type="transmembrane region" description="Helical" evidence="2">
    <location>
        <begin position="114"/>
        <end position="132"/>
    </location>
</feature>
<feature type="compositionally biased region" description="Basic and acidic residues" evidence="1">
    <location>
        <begin position="185"/>
        <end position="195"/>
    </location>
</feature>
<accession>A0A848HBU1</accession>
<reference evidence="3 4" key="1">
    <citation type="submission" date="2020-04" db="EMBL/GenBank/DDBJ databases">
        <title>Ramlibacter sp. G-1-2-2 isolated from soil.</title>
        <authorList>
            <person name="Dahal R.H."/>
        </authorList>
    </citation>
    <scope>NUCLEOTIDE SEQUENCE [LARGE SCALE GENOMIC DNA]</scope>
    <source>
        <strain evidence="3 4">G-1-2-2</strain>
    </source>
</reference>
<dbReference type="RefSeq" id="WP_169420262.1">
    <property type="nucleotide sequence ID" value="NZ_JABBFX010000002.1"/>
</dbReference>
<comment type="caution">
    <text evidence="3">The sequence shown here is derived from an EMBL/GenBank/DDBJ whole genome shotgun (WGS) entry which is preliminary data.</text>
</comment>
<keyword evidence="2" id="KW-0812">Transmembrane</keyword>
<dbReference type="AlphaFoldDB" id="A0A848HBU1"/>
<protein>
    <submittedName>
        <fullName evidence="3">Uncharacterized protein</fullName>
    </submittedName>
</protein>
<evidence type="ECO:0000313" key="3">
    <source>
        <dbReference type="EMBL" id="NML45963.1"/>
    </source>
</evidence>
<keyword evidence="4" id="KW-1185">Reference proteome</keyword>
<gene>
    <name evidence="3" type="ORF">HHL11_19605</name>
</gene>
<sequence>MAVLQCGACDRFISVSIAPGGNPVAKADPERWSLTRTLCPGCGYSLCDRCAPRGTTSCPRCKAAFAGGGAPGDEEDAGRWEQQAGLMLARRWLAGALLGSVVTSVLMVGASRNVGVSLVLWVASLLAAWSGARRMVALGAVSRPWLFLVPMLGLIPLLNIIALAWLLWRAQASLDEVRTELQAQERRQAARERAAQRRATAPPPAPQSRAEPRKPAAFRALACIKFAGLPAPDGEVLDVNIGSALPGMAPDDSPVAVAYQGFGVFFAVDEGSYYGLLSRRQLREAELDPQDLLRLGLGNLAGWAGGDGGPEFRLEQSGAATALLARGQFEASLVLLDSLWDSLAPGGVVVAMPAPDVLAFCDPRSREGIAELRAIVQRLEQSGARMLVRELFVRRDGRWTEFTGAAYS</sequence>
<keyword evidence="2" id="KW-0472">Membrane</keyword>
<feature type="region of interest" description="Disordered" evidence="1">
    <location>
        <begin position="185"/>
        <end position="213"/>
    </location>
</feature>
<feature type="transmembrane region" description="Helical" evidence="2">
    <location>
        <begin position="144"/>
        <end position="168"/>
    </location>
</feature>
<feature type="transmembrane region" description="Helical" evidence="2">
    <location>
        <begin position="92"/>
        <end position="108"/>
    </location>
</feature>